<evidence type="ECO:0000313" key="2">
    <source>
        <dbReference type="Proteomes" id="UP000014500"/>
    </source>
</evidence>
<dbReference type="PANTHER" id="PTHR10974">
    <property type="entry name" value="FI08016P-RELATED"/>
    <property type="match status" value="1"/>
</dbReference>
<sequence>MLFFEVMMNRKHQITRIYMGLKIIIRHLLSKKKYRNAFKFLFILLFILLLYNSYIFTVEHFFFHLNYITVLENNPHVDPNNKICVLPSLDPWDERVKQYFFKVPPVTCQQIQPYLTHVTQDGILQWNRSEPNLDELTAQLECDYQEILKDPNSDDKIKLSEVKKFTGNTPLTNAFVKIICTKDGNHFYHNIHAWLPPKIIENVTKSSRTSIQIFILDAVSQPNFIRQLPSTYNVLTQEMSSIILTGVVKLGCNTFPNIGALLTGNYVYDPKLPNHDESFDSWPFLWKNFSDVGYVTIFGEDVPEYNTFNYLDTGFKKQPTDIYMRPFWLSMLDDRRSSEHCFGNSLQTRIMIDYLKTCTESLRGYPFFMMTNLMQMSHDEMNLLQNLDVDLTEYLRWFRQTSTNTILIVMSDHGINFGPFRSTQLGRVESAFPFFAISLPESLSKSYPHLERNLRANRRRMSTFYDVHDTLMDVSMLRYDKPRHPWSEYGFSLFYQLPVDRTCQSTGIPSEYCPCEIEIPLGSNSSKDIELAAQALVSDVNRKLSVEPRCPPLSLLEIKSAIKVLPNGSTAKAKGFVNIYRIVVNVLPSRAFLEAKMQNDAWVKVFVVVGSVTRVDKFGNSTRCVADKNLRNFCYCNN</sequence>
<dbReference type="HOGENOM" id="CLU_018076_2_1_1"/>
<dbReference type="Gene3D" id="3.40.720.10">
    <property type="entry name" value="Alkaline Phosphatase, subunit A"/>
    <property type="match status" value="1"/>
</dbReference>
<evidence type="ECO:0000313" key="1">
    <source>
        <dbReference type="EnsemblMetazoa" id="SMAR002926-PA"/>
    </source>
</evidence>
<dbReference type="EMBL" id="JH431262">
    <property type="status" value="NOT_ANNOTATED_CDS"/>
    <property type="molecule type" value="Genomic_DNA"/>
</dbReference>
<protein>
    <recommendedName>
        <fullName evidence="3">DUF229 domain-containing protein</fullName>
    </recommendedName>
</protein>
<reference evidence="1" key="2">
    <citation type="submission" date="2015-02" db="UniProtKB">
        <authorList>
            <consortium name="EnsemblMetazoa"/>
        </authorList>
    </citation>
    <scope>IDENTIFICATION</scope>
</reference>
<dbReference type="InterPro" id="IPR004245">
    <property type="entry name" value="DUF229"/>
</dbReference>
<dbReference type="Proteomes" id="UP000014500">
    <property type="component" value="Unassembled WGS sequence"/>
</dbReference>
<dbReference type="CDD" id="cd16021">
    <property type="entry name" value="ALP_like"/>
    <property type="match status" value="1"/>
</dbReference>
<dbReference type="OMA" id="ESWHIAF"/>
<dbReference type="InterPro" id="IPR017850">
    <property type="entry name" value="Alkaline_phosphatase_core_sf"/>
</dbReference>
<organism evidence="1 2">
    <name type="scientific">Strigamia maritima</name>
    <name type="common">European centipede</name>
    <name type="synonym">Geophilus maritimus</name>
    <dbReference type="NCBI Taxonomy" id="126957"/>
    <lineage>
        <taxon>Eukaryota</taxon>
        <taxon>Metazoa</taxon>
        <taxon>Ecdysozoa</taxon>
        <taxon>Arthropoda</taxon>
        <taxon>Myriapoda</taxon>
        <taxon>Chilopoda</taxon>
        <taxon>Pleurostigmophora</taxon>
        <taxon>Geophilomorpha</taxon>
        <taxon>Linotaeniidae</taxon>
        <taxon>Strigamia</taxon>
    </lineage>
</organism>
<dbReference type="GO" id="GO:0005615">
    <property type="term" value="C:extracellular space"/>
    <property type="evidence" value="ECO:0007669"/>
    <property type="project" value="TreeGrafter"/>
</dbReference>
<evidence type="ECO:0008006" key="3">
    <source>
        <dbReference type="Google" id="ProtNLM"/>
    </source>
</evidence>
<dbReference type="Pfam" id="PF02995">
    <property type="entry name" value="DUF229"/>
    <property type="match status" value="1"/>
</dbReference>
<name>T1IPH4_STRMM</name>
<reference evidence="2" key="1">
    <citation type="submission" date="2011-05" db="EMBL/GenBank/DDBJ databases">
        <authorList>
            <person name="Richards S.R."/>
            <person name="Qu J."/>
            <person name="Jiang H."/>
            <person name="Jhangiani S.N."/>
            <person name="Agravi P."/>
            <person name="Goodspeed R."/>
            <person name="Gross S."/>
            <person name="Mandapat C."/>
            <person name="Jackson L."/>
            <person name="Mathew T."/>
            <person name="Pu L."/>
            <person name="Thornton R."/>
            <person name="Saada N."/>
            <person name="Wilczek-Boney K.B."/>
            <person name="Lee S."/>
            <person name="Kovar C."/>
            <person name="Wu Y."/>
            <person name="Scherer S.E."/>
            <person name="Worley K.C."/>
            <person name="Muzny D.M."/>
            <person name="Gibbs R."/>
        </authorList>
    </citation>
    <scope>NUCLEOTIDE SEQUENCE</scope>
    <source>
        <strain evidence="2">Brora</strain>
    </source>
</reference>
<proteinExistence type="predicted"/>
<dbReference type="FunFam" id="3.40.720.10:FF:000017">
    <property type="entry name" value="Predicted protein"/>
    <property type="match status" value="1"/>
</dbReference>
<keyword evidence="2" id="KW-1185">Reference proteome</keyword>
<dbReference type="PANTHER" id="PTHR10974:SF1">
    <property type="entry name" value="FI08016P-RELATED"/>
    <property type="match status" value="1"/>
</dbReference>
<dbReference type="STRING" id="126957.T1IPH4"/>
<dbReference type="eggNOG" id="ENOG502RMS7">
    <property type="taxonomic scope" value="Eukaryota"/>
</dbReference>
<accession>T1IPH4</accession>
<dbReference type="PhylomeDB" id="T1IPH4"/>
<dbReference type="SUPFAM" id="SSF53649">
    <property type="entry name" value="Alkaline phosphatase-like"/>
    <property type="match status" value="1"/>
</dbReference>
<dbReference type="EnsemblMetazoa" id="SMAR002926-RA">
    <property type="protein sequence ID" value="SMAR002926-PA"/>
    <property type="gene ID" value="SMAR002926"/>
</dbReference>
<dbReference type="AlphaFoldDB" id="T1IPH4"/>